<feature type="transmembrane region" description="Helical" evidence="2">
    <location>
        <begin position="12"/>
        <end position="31"/>
    </location>
</feature>
<name>A0A482XHD3_LAOST</name>
<comment type="caution">
    <text evidence="3">The sequence shown here is derived from an EMBL/GenBank/DDBJ whole genome shotgun (WGS) entry which is preliminary data.</text>
</comment>
<dbReference type="InParanoid" id="A0A482XHD3"/>
<evidence type="ECO:0000313" key="3">
    <source>
        <dbReference type="EMBL" id="RZF45054.1"/>
    </source>
</evidence>
<dbReference type="EMBL" id="QKKF02010000">
    <property type="protein sequence ID" value="RZF45054.1"/>
    <property type="molecule type" value="Genomic_DNA"/>
</dbReference>
<keyword evidence="2" id="KW-0812">Transmembrane</keyword>
<evidence type="ECO:0000313" key="4">
    <source>
        <dbReference type="Proteomes" id="UP000291343"/>
    </source>
</evidence>
<feature type="compositionally biased region" description="Polar residues" evidence="1">
    <location>
        <begin position="261"/>
        <end position="295"/>
    </location>
</feature>
<sequence length="378" mass="41388">MVKIFRNCDPMADCKPVVFMSCFLLTFWLLLSYVTNSYFAIFLMVSNFILIFGCCVSLSGYVVGQLLDTRRETGQLIEVTTISAPQPFVRPPEYPPSYDDAIRLGWQHCMNQNGGDGVVLCIPLENDPRINPLYMNLPYGTPVETPHVPLPYNRLPSIPSYEMSISSATAGSTLPLYVTPRSNVSSDALPDIPSYEMSIAGSNSPLNLNTRSRSNVMSDLESSTTVVESLPTLQTLTALPDSTITISDLESTTVIPVAPSASRTLTPHSRLTSENDTDSNLKNPITSSAITDSNTSPQISRFCVSSESTVLCLSANESVTKLEQLSRSVSEDHYEKDSKMCVDIPTSSQDLEFQRHSSSLPSKHASSLSRSLSFPGIR</sequence>
<dbReference type="AlphaFoldDB" id="A0A482XHD3"/>
<keyword evidence="2" id="KW-1133">Transmembrane helix</keyword>
<feature type="compositionally biased region" description="Low complexity" evidence="1">
    <location>
        <begin position="357"/>
        <end position="378"/>
    </location>
</feature>
<keyword evidence="4" id="KW-1185">Reference proteome</keyword>
<evidence type="ECO:0000256" key="1">
    <source>
        <dbReference type="SAM" id="MobiDB-lite"/>
    </source>
</evidence>
<proteinExistence type="predicted"/>
<feature type="region of interest" description="Disordered" evidence="1">
    <location>
        <begin position="259"/>
        <end position="295"/>
    </location>
</feature>
<accession>A0A482XHD3</accession>
<protein>
    <submittedName>
        <fullName evidence="3">Uncharacterized protein</fullName>
    </submittedName>
</protein>
<feature type="region of interest" description="Disordered" evidence="1">
    <location>
        <begin position="352"/>
        <end position="378"/>
    </location>
</feature>
<organism evidence="3 4">
    <name type="scientific">Laodelphax striatellus</name>
    <name type="common">Small brown planthopper</name>
    <name type="synonym">Delphax striatella</name>
    <dbReference type="NCBI Taxonomy" id="195883"/>
    <lineage>
        <taxon>Eukaryota</taxon>
        <taxon>Metazoa</taxon>
        <taxon>Ecdysozoa</taxon>
        <taxon>Arthropoda</taxon>
        <taxon>Hexapoda</taxon>
        <taxon>Insecta</taxon>
        <taxon>Pterygota</taxon>
        <taxon>Neoptera</taxon>
        <taxon>Paraneoptera</taxon>
        <taxon>Hemiptera</taxon>
        <taxon>Auchenorrhyncha</taxon>
        <taxon>Fulgoroidea</taxon>
        <taxon>Delphacidae</taxon>
        <taxon>Criomorphinae</taxon>
        <taxon>Laodelphax</taxon>
    </lineage>
</organism>
<evidence type="ECO:0000256" key="2">
    <source>
        <dbReference type="SAM" id="Phobius"/>
    </source>
</evidence>
<dbReference type="Proteomes" id="UP000291343">
    <property type="component" value="Unassembled WGS sequence"/>
</dbReference>
<gene>
    <name evidence="3" type="ORF">LSTR_LSTR002015</name>
</gene>
<dbReference type="OrthoDB" id="10441953at2759"/>
<reference evidence="3 4" key="1">
    <citation type="journal article" date="2017" name="Gigascience">
        <title>Genome sequence of the small brown planthopper, Laodelphax striatellus.</title>
        <authorList>
            <person name="Zhu J."/>
            <person name="Jiang F."/>
            <person name="Wang X."/>
            <person name="Yang P."/>
            <person name="Bao Y."/>
            <person name="Zhao W."/>
            <person name="Wang W."/>
            <person name="Lu H."/>
            <person name="Wang Q."/>
            <person name="Cui N."/>
            <person name="Li J."/>
            <person name="Chen X."/>
            <person name="Luo L."/>
            <person name="Yu J."/>
            <person name="Kang L."/>
            <person name="Cui F."/>
        </authorList>
    </citation>
    <scope>NUCLEOTIDE SEQUENCE [LARGE SCALE GENOMIC DNA]</scope>
    <source>
        <strain evidence="3">Lst14</strain>
    </source>
</reference>
<feature type="transmembrane region" description="Helical" evidence="2">
    <location>
        <begin position="37"/>
        <end position="63"/>
    </location>
</feature>
<keyword evidence="2" id="KW-0472">Membrane</keyword>